<dbReference type="GO" id="GO:0015288">
    <property type="term" value="F:porin activity"/>
    <property type="evidence" value="ECO:0007669"/>
    <property type="project" value="TreeGrafter"/>
</dbReference>
<keyword evidence="7" id="KW-0998">Cell outer membrane</keyword>
<dbReference type="InterPro" id="IPR010130">
    <property type="entry name" value="T1SS_OMP_TolC"/>
</dbReference>
<evidence type="ECO:0000256" key="6">
    <source>
        <dbReference type="ARBA" id="ARBA00023136"/>
    </source>
</evidence>
<feature type="domain" description="SPOR" evidence="8">
    <location>
        <begin position="539"/>
        <end position="613"/>
    </location>
</feature>
<dbReference type="InterPro" id="IPR051906">
    <property type="entry name" value="TolC-like"/>
</dbReference>
<dbReference type="InterPro" id="IPR036680">
    <property type="entry name" value="SPOR-like_sf"/>
</dbReference>
<dbReference type="STRING" id="416873.SAMN04487951_1145"/>
<dbReference type="GO" id="GO:0042834">
    <property type="term" value="F:peptidoglycan binding"/>
    <property type="evidence" value="ECO:0007669"/>
    <property type="project" value="InterPro"/>
</dbReference>
<keyword evidence="4" id="KW-1134">Transmembrane beta strand</keyword>
<evidence type="ECO:0000313" key="10">
    <source>
        <dbReference type="Proteomes" id="UP000199677"/>
    </source>
</evidence>
<name>A0A1H0H2K0_9GAMM</name>
<comment type="similarity">
    <text evidence="2">Belongs to the outer membrane factor (OMF) (TC 1.B.17) family.</text>
</comment>
<accession>A0A1H0H2K0</accession>
<dbReference type="Gene3D" id="1.20.1600.10">
    <property type="entry name" value="Outer membrane efflux proteins (OEP)"/>
    <property type="match status" value="1"/>
</dbReference>
<dbReference type="GO" id="GO:0015562">
    <property type="term" value="F:efflux transmembrane transporter activity"/>
    <property type="evidence" value="ECO:0007669"/>
    <property type="project" value="InterPro"/>
</dbReference>
<dbReference type="Gene3D" id="3.30.70.1070">
    <property type="entry name" value="Sporulation related repeat"/>
    <property type="match status" value="1"/>
</dbReference>
<dbReference type="PANTHER" id="PTHR30026">
    <property type="entry name" value="OUTER MEMBRANE PROTEIN TOLC"/>
    <property type="match status" value="1"/>
</dbReference>
<comment type="subcellular location">
    <subcellularLocation>
        <location evidence="1">Cell outer membrane</location>
    </subcellularLocation>
</comment>
<dbReference type="Proteomes" id="UP000199677">
    <property type="component" value="Unassembled WGS sequence"/>
</dbReference>
<dbReference type="GO" id="GO:1990281">
    <property type="term" value="C:efflux pump complex"/>
    <property type="evidence" value="ECO:0007669"/>
    <property type="project" value="TreeGrafter"/>
</dbReference>
<dbReference type="NCBIfam" id="TIGR01844">
    <property type="entry name" value="type_I_sec_TolC"/>
    <property type="match status" value="1"/>
</dbReference>
<keyword evidence="3" id="KW-0813">Transport</keyword>
<evidence type="ECO:0000256" key="3">
    <source>
        <dbReference type="ARBA" id="ARBA00022448"/>
    </source>
</evidence>
<evidence type="ECO:0000256" key="4">
    <source>
        <dbReference type="ARBA" id="ARBA00022452"/>
    </source>
</evidence>
<evidence type="ECO:0000256" key="2">
    <source>
        <dbReference type="ARBA" id="ARBA00007613"/>
    </source>
</evidence>
<proteinExistence type="inferred from homology"/>
<dbReference type="SUPFAM" id="SSF110997">
    <property type="entry name" value="Sporulation related repeat"/>
    <property type="match status" value="1"/>
</dbReference>
<evidence type="ECO:0000259" key="8">
    <source>
        <dbReference type="PROSITE" id="PS51724"/>
    </source>
</evidence>
<keyword evidence="10" id="KW-1185">Reference proteome</keyword>
<evidence type="ECO:0000256" key="7">
    <source>
        <dbReference type="ARBA" id="ARBA00023237"/>
    </source>
</evidence>
<evidence type="ECO:0000256" key="5">
    <source>
        <dbReference type="ARBA" id="ARBA00022692"/>
    </source>
</evidence>
<evidence type="ECO:0000313" key="9">
    <source>
        <dbReference type="EMBL" id="SDO13320.1"/>
    </source>
</evidence>
<keyword evidence="5" id="KW-0812">Transmembrane</keyword>
<organism evidence="9 10">
    <name type="scientific">Vreelandella arcis</name>
    <dbReference type="NCBI Taxonomy" id="416873"/>
    <lineage>
        <taxon>Bacteria</taxon>
        <taxon>Pseudomonadati</taxon>
        <taxon>Pseudomonadota</taxon>
        <taxon>Gammaproteobacteria</taxon>
        <taxon>Oceanospirillales</taxon>
        <taxon>Halomonadaceae</taxon>
        <taxon>Vreelandella</taxon>
    </lineage>
</organism>
<gene>
    <name evidence="9" type="ORF">SAMN04487951_1145</name>
</gene>
<dbReference type="Pfam" id="PF05036">
    <property type="entry name" value="SPOR"/>
    <property type="match status" value="1"/>
</dbReference>
<keyword evidence="6" id="KW-0472">Membrane</keyword>
<dbReference type="InterPro" id="IPR003423">
    <property type="entry name" value="OMP_efflux"/>
</dbReference>
<dbReference type="EMBL" id="FNII01000014">
    <property type="protein sequence ID" value="SDO13320.1"/>
    <property type="molecule type" value="Genomic_DNA"/>
</dbReference>
<dbReference type="InterPro" id="IPR007730">
    <property type="entry name" value="SPOR-like_dom"/>
</dbReference>
<dbReference type="PANTHER" id="PTHR30026:SF22">
    <property type="entry name" value="OUTER MEMBRANE EFFLUX PROTEIN"/>
    <property type="match status" value="1"/>
</dbReference>
<dbReference type="OrthoDB" id="9814637at2"/>
<dbReference type="RefSeq" id="WP_089707403.1">
    <property type="nucleotide sequence ID" value="NZ_FNII01000014.1"/>
</dbReference>
<protein>
    <submittedName>
        <fullName evidence="9">Outer membrane protein, adhesin transport system</fullName>
    </submittedName>
</protein>
<dbReference type="GO" id="GO:0009279">
    <property type="term" value="C:cell outer membrane"/>
    <property type="evidence" value="ECO:0007669"/>
    <property type="project" value="UniProtKB-SubCell"/>
</dbReference>
<reference evidence="10" key="1">
    <citation type="submission" date="2016-10" db="EMBL/GenBank/DDBJ databases">
        <authorList>
            <person name="Varghese N."/>
            <person name="Submissions S."/>
        </authorList>
    </citation>
    <scope>NUCLEOTIDE SEQUENCE [LARGE SCALE GENOMIC DNA]</scope>
    <source>
        <strain evidence="10">CGMCC 1.6494</strain>
    </source>
</reference>
<evidence type="ECO:0000256" key="1">
    <source>
        <dbReference type="ARBA" id="ARBA00004442"/>
    </source>
</evidence>
<dbReference type="PROSITE" id="PS51724">
    <property type="entry name" value="SPOR"/>
    <property type="match status" value="1"/>
</dbReference>
<dbReference type="Pfam" id="PF02321">
    <property type="entry name" value="OEP"/>
    <property type="match status" value="2"/>
</dbReference>
<dbReference type="AlphaFoldDB" id="A0A1H0H2K0"/>
<dbReference type="SUPFAM" id="SSF56954">
    <property type="entry name" value="Outer membrane efflux proteins (OEP)"/>
    <property type="match status" value="1"/>
</dbReference>
<sequence>MKKISCTNGLYQRFGLTRIIQAAAIGTSLTLLPLSQAMAQSLPSGMAIPGSSNLQETVQQAITQNPEVNSAFRAFNAAGYDRDEAWGGYLPSIDATAGIGRESVEGDGRGSYDTDYVQLELTQMVYDGFATAGRVEQLDRAELVRYYELLGASETVALEATTAYADVLRYRELVRLAQDNYRQHMRVYDQIEERALSGAGRGVDLEQISGRVALAESNLLTEASNLHDVSARYNRIVGDLPVENLAPTPELADELPSSVQEAVNLAFEGNPDFHAAIEDIAASRAEQDIAESGFHPRVDIVGRTGNNNDDSSAFGRRDQSSIELVASMNLYRGGSDLASFRAASERIEEAVDNRELACHNVRQTTQIAYADTQRLREQMQYLNQHRQSIDRVRGAYQQQFDIGERTLLDVLDSENEFFEASRAYVNAQYDVAIADAETLAAMGQLMRTLEVSRADMPSLADLESDGVELDGETICPSQAPANYTLEDLVGNVGDGISSDVSTTRSFDVKSTVDTLSTSEGSGKPSNHSSTFTDELVNATPAHESSFFQVAALSSQASAVELQKELENQLNTPARVVNGGDLYRVQVAVTPDATPSFRRQLSDMGYGEAFPVSS</sequence>